<organism evidence="6 7">
    <name type="scientific">Rhodoferax koreensis</name>
    <dbReference type="NCBI Taxonomy" id="1842727"/>
    <lineage>
        <taxon>Bacteria</taxon>
        <taxon>Pseudomonadati</taxon>
        <taxon>Pseudomonadota</taxon>
        <taxon>Betaproteobacteria</taxon>
        <taxon>Burkholderiales</taxon>
        <taxon>Comamonadaceae</taxon>
        <taxon>Rhodoferax</taxon>
    </lineage>
</organism>
<feature type="binding site" evidence="5">
    <location>
        <position position="215"/>
    </location>
    <ligand>
        <name>adenosylcob(III)alamin</name>
        <dbReference type="ChEBI" id="CHEBI:18408"/>
    </ligand>
</feature>
<evidence type="ECO:0000256" key="5">
    <source>
        <dbReference type="HAMAP-Rule" id="MF_00601"/>
    </source>
</evidence>
<comment type="cofactor">
    <cofactor evidence="5">
        <name>adenosylcob(III)alamin</name>
        <dbReference type="ChEBI" id="CHEBI:18408"/>
    </cofactor>
    <text evidence="5">Binds between the large and small subunits.</text>
</comment>
<gene>
    <name evidence="5" type="primary">eutC</name>
    <name evidence="6" type="ORF">RD110_06015</name>
</gene>
<comment type="function">
    <text evidence="5">Catalyzes the deamination of various vicinal amino-alcohols to oxo compounds. Allows this organism to utilize ethanolamine as the sole source of nitrogen and carbon in the presence of external vitamin B12.</text>
</comment>
<comment type="pathway">
    <text evidence="5">Amine and polyamine degradation; ethanolamine degradation.</text>
</comment>
<keyword evidence="3 5" id="KW-0170">Cobalt</keyword>
<reference evidence="6 7" key="1">
    <citation type="submission" date="2017-01" db="EMBL/GenBank/DDBJ databases">
        <authorList>
            <person name="Mah S.A."/>
            <person name="Swanson W.J."/>
            <person name="Moy G.W."/>
            <person name="Vacquier V.D."/>
        </authorList>
    </citation>
    <scope>NUCLEOTIDE SEQUENCE [LARGE SCALE GENOMIC DNA]</scope>
    <source>
        <strain evidence="6 7">DCY110</strain>
    </source>
</reference>
<dbReference type="InterPro" id="IPR042251">
    <property type="entry name" value="EutC_C"/>
</dbReference>
<evidence type="ECO:0000313" key="6">
    <source>
        <dbReference type="EMBL" id="APW36804.1"/>
    </source>
</evidence>
<accession>A0A1P8JSR2</accession>
<comment type="similarity">
    <text evidence="5">Belongs to the EutC family.</text>
</comment>
<dbReference type="OrthoDB" id="114248at2"/>
<keyword evidence="7" id="KW-1185">Reference proteome</keyword>
<dbReference type="GO" id="GO:0031471">
    <property type="term" value="C:ethanolamine degradation polyhedral organelle"/>
    <property type="evidence" value="ECO:0007669"/>
    <property type="project" value="UniProtKB-UniRule"/>
</dbReference>
<dbReference type="GO" id="GO:0009350">
    <property type="term" value="C:ethanolamine ammonia-lyase complex"/>
    <property type="evidence" value="ECO:0007669"/>
    <property type="project" value="UniProtKB-UniRule"/>
</dbReference>
<dbReference type="GO" id="GO:0008851">
    <property type="term" value="F:ethanolamine ammonia-lyase activity"/>
    <property type="evidence" value="ECO:0007669"/>
    <property type="project" value="UniProtKB-UniRule"/>
</dbReference>
<comment type="subunit">
    <text evidence="5">The basic unit is a heterodimer which dimerizes to form tetramers. The heterotetramers trimerize; 6 large subunits form a core ring with 6 small subunits projecting outwards.</text>
</comment>
<dbReference type="EMBL" id="CP019236">
    <property type="protein sequence ID" value="APW36804.1"/>
    <property type="molecule type" value="Genomic_DNA"/>
</dbReference>
<dbReference type="InterPro" id="IPR009246">
    <property type="entry name" value="EutC"/>
</dbReference>
<dbReference type="NCBIfam" id="NF003971">
    <property type="entry name" value="PRK05465.1"/>
    <property type="match status" value="1"/>
</dbReference>
<dbReference type="GO" id="GO:0046336">
    <property type="term" value="P:ethanolamine catabolic process"/>
    <property type="evidence" value="ECO:0007669"/>
    <property type="project" value="UniProtKB-UniRule"/>
</dbReference>
<dbReference type="InterPro" id="IPR042255">
    <property type="entry name" value="EutC_N"/>
</dbReference>
<dbReference type="HAMAP" id="MF_00601">
    <property type="entry name" value="EutC"/>
    <property type="match status" value="1"/>
</dbReference>
<sequence length="277" mass="29693">MTEPEPAIVVPNAWQSLRSLTAARIALGRTGVSLPTSAQLEFQLAHARARDAVHLPLDTAQLAQDLKGLEPDQPEPIVLASAAGDRLTYLQRPDLGRRLDERSRETLAALQPNAAGYDLALVVVDGLSALAIAQNAAPFLRALTQRLAVEDWSLAPITVVTQGRVAVGDEVGERLGARAVAVLIGERPGLSSPDSMGLYLSWAPRVGLTDAQRNCISNVRPEGLAVTEAGYKLHWLLRESRRRQLTGVDLKDETGDALEASAADDIKPAALRNFLLA</sequence>
<comment type="catalytic activity">
    <reaction evidence="5">
        <text>ethanolamine = acetaldehyde + NH4(+)</text>
        <dbReference type="Rhea" id="RHEA:15313"/>
        <dbReference type="ChEBI" id="CHEBI:15343"/>
        <dbReference type="ChEBI" id="CHEBI:28938"/>
        <dbReference type="ChEBI" id="CHEBI:57603"/>
        <dbReference type="EC" id="4.3.1.7"/>
    </reaction>
</comment>
<comment type="subcellular location">
    <subcellularLocation>
        <location evidence="5">Bacterial microcompartment</location>
    </subcellularLocation>
</comment>
<evidence type="ECO:0000256" key="3">
    <source>
        <dbReference type="ARBA" id="ARBA00023285"/>
    </source>
</evidence>
<feature type="binding site" evidence="5">
    <location>
        <position position="165"/>
    </location>
    <ligand>
        <name>adenosylcob(III)alamin</name>
        <dbReference type="ChEBI" id="CHEBI:18408"/>
    </ligand>
</feature>
<dbReference type="PANTHER" id="PTHR39330:SF1">
    <property type="entry name" value="ETHANOLAMINE AMMONIA-LYASE SMALL SUBUNIT"/>
    <property type="match status" value="1"/>
</dbReference>
<dbReference type="STRING" id="1842727.RD110_06015"/>
<dbReference type="Pfam" id="PF05985">
    <property type="entry name" value="EutC"/>
    <property type="match status" value="1"/>
</dbReference>
<dbReference type="GO" id="GO:0006520">
    <property type="term" value="P:amino acid metabolic process"/>
    <property type="evidence" value="ECO:0007669"/>
    <property type="project" value="InterPro"/>
</dbReference>
<feature type="binding site" evidence="5">
    <location>
        <position position="186"/>
    </location>
    <ligand>
        <name>adenosylcob(III)alamin</name>
        <dbReference type="ChEBI" id="CHEBI:18408"/>
    </ligand>
</feature>
<name>A0A1P8JSR2_9BURK</name>
<dbReference type="Gene3D" id="3.40.50.11240">
    <property type="entry name" value="Ethanolamine ammonia-lyase light chain (EutC)"/>
    <property type="match status" value="1"/>
</dbReference>
<dbReference type="PIRSF" id="PIRSF018982">
    <property type="entry name" value="EutC"/>
    <property type="match status" value="1"/>
</dbReference>
<evidence type="ECO:0000256" key="1">
    <source>
        <dbReference type="ARBA" id="ARBA00022628"/>
    </source>
</evidence>
<dbReference type="Gene3D" id="1.10.30.40">
    <property type="entry name" value="Ethanolamine ammonia-lyase light chain (EutC), N-terminal domain"/>
    <property type="match status" value="1"/>
</dbReference>
<keyword evidence="4 5" id="KW-1283">Bacterial microcompartment</keyword>
<dbReference type="EC" id="4.3.1.7" evidence="5"/>
<dbReference type="UniPathway" id="UPA00560"/>
<keyword evidence="2 5" id="KW-0456">Lyase</keyword>
<dbReference type="AlphaFoldDB" id="A0A1P8JSR2"/>
<dbReference type="KEGG" id="rhy:RD110_06015"/>
<dbReference type="PANTHER" id="PTHR39330">
    <property type="entry name" value="ETHANOLAMINE AMMONIA-LYASE LIGHT CHAIN"/>
    <property type="match status" value="1"/>
</dbReference>
<protein>
    <recommendedName>
        <fullName evidence="5">Ethanolamine ammonia-lyase small subunit</fullName>
        <shortName evidence="5">EAL small subunit</shortName>
        <ecNumber evidence="5">4.3.1.7</ecNumber>
    </recommendedName>
</protein>
<dbReference type="RefSeq" id="WP_076197624.1">
    <property type="nucleotide sequence ID" value="NZ_CP019236.1"/>
</dbReference>
<evidence type="ECO:0000256" key="4">
    <source>
        <dbReference type="ARBA" id="ARBA00024446"/>
    </source>
</evidence>
<evidence type="ECO:0000256" key="2">
    <source>
        <dbReference type="ARBA" id="ARBA00023239"/>
    </source>
</evidence>
<proteinExistence type="inferred from homology"/>
<evidence type="ECO:0000313" key="7">
    <source>
        <dbReference type="Proteomes" id="UP000186609"/>
    </source>
</evidence>
<dbReference type="GO" id="GO:0031419">
    <property type="term" value="F:cobalamin binding"/>
    <property type="evidence" value="ECO:0007669"/>
    <property type="project" value="UniProtKB-UniRule"/>
</dbReference>
<dbReference type="Proteomes" id="UP000186609">
    <property type="component" value="Chromosome"/>
</dbReference>
<keyword evidence="1 5" id="KW-0846">Cobalamin</keyword>